<evidence type="ECO:0000256" key="4">
    <source>
        <dbReference type="ARBA" id="ARBA00022692"/>
    </source>
</evidence>
<accession>A0A5Q2MI76</accession>
<dbReference type="PANTHER" id="PTHR30576">
    <property type="entry name" value="COLANIC BIOSYNTHESIS UDP-GLUCOSE LIPID CARRIER TRANSFERASE"/>
    <property type="match status" value="1"/>
</dbReference>
<dbReference type="Pfam" id="PF02397">
    <property type="entry name" value="Bac_transf"/>
    <property type="match status" value="1"/>
</dbReference>
<dbReference type="GO" id="GO:0016780">
    <property type="term" value="F:phosphotransferase activity, for other substituted phosphate groups"/>
    <property type="evidence" value="ECO:0007669"/>
    <property type="project" value="TreeGrafter"/>
</dbReference>
<dbReference type="InterPro" id="IPR003362">
    <property type="entry name" value="Bact_transf"/>
</dbReference>
<feature type="domain" description="Bacterial sugar transferase" evidence="8">
    <location>
        <begin position="303"/>
        <end position="490"/>
    </location>
</feature>
<dbReference type="KEGG" id="aef:GEV26_13830"/>
<evidence type="ECO:0000313" key="10">
    <source>
        <dbReference type="Proteomes" id="UP000392064"/>
    </source>
</evidence>
<evidence type="ECO:0000256" key="2">
    <source>
        <dbReference type="ARBA" id="ARBA00006464"/>
    </source>
</evidence>
<evidence type="ECO:0000313" key="9">
    <source>
        <dbReference type="EMBL" id="QGG42368.1"/>
    </source>
</evidence>
<keyword evidence="10" id="KW-1185">Reference proteome</keyword>
<dbReference type="AlphaFoldDB" id="A0A5Q2MI76"/>
<evidence type="ECO:0000256" key="7">
    <source>
        <dbReference type="SAM" id="Phobius"/>
    </source>
</evidence>
<feature type="transmembrane region" description="Helical" evidence="7">
    <location>
        <begin position="144"/>
        <end position="163"/>
    </location>
</feature>
<reference evidence="9 10" key="1">
    <citation type="submission" date="2019-11" db="EMBL/GenBank/DDBJ databases">
        <authorList>
            <person name="Li J."/>
        </authorList>
    </citation>
    <scope>NUCLEOTIDE SEQUENCE [LARGE SCALE GENOMIC DNA]</scope>
    <source>
        <strain evidence="9 10">MF47</strain>
    </source>
</reference>
<keyword evidence="4 7" id="KW-0812">Transmembrane</keyword>
<protein>
    <submittedName>
        <fullName evidence="9">Exopolysaccharide biosynthesis polyprenyl glycosylphosphotransferase</fullName>
    </submittedName>
</protein>
<proteinExistence type="inferred from homology"/>
<gene>
    <name evidence="9" type="ORF">GEV26_13830</name>
</gene>
<keyword evidence="6 7" id="KW-0472">Membrane</keyword>
<dbReference type="NCBIfam" id="TIGR03025">
    <property type="entry name" value="EPS_sugtrans"/>
    <property type="match status" value="1"/>
</dbReference>
<evidence type="ECO:0000256" key="1">
    <source>
        <dbReference type="ARBA" id="ARBA00004141"/>
    </source>
</evidence>
<comment type="subcellular location">
    <subcellularLocation>
        <location evidence="1">Membrane</location>
        <topology evidence="1">Multi-pass membrane protein</topology>
    </subcellularLocation>
</comment>
<evidence type="ECO:0000256" key="6">
    <source>
        <dbReference type="ARBA" id="ARBA00023136"/>
    </source>
</evidence>
<organism evidence="9 10">
    <name type="scientific">Aeromicrobium yanjiei</name>
    <dbReference type="NCBI Taxonomy" id="2662028"/>
    <lineage>
        <taxon>Bacteria</taxon>
        <taxon>Bacillati</taxon>
        <taxon>Actinomycetota</taxon>
        <taxon>Actinomycetes</taxon>
        <taxon>Propionibacteriales</taxon>
        <taxon>Nocardioidaceae</taxon>
        <taxon>Aeromicrobium</taxon>
    </lineage>
</organism>
<dbReference type="GO" id="GO:0016020">
    <property type="term" value="C:membrane"/>
    <property type="evidence" value="ECO:0007669"/>
    <property type="project" value="UniProtKB-SubCell"/>
</dbReference>
<comment type="similarity">
    <text evidence="2">Belongs to the bacterial sugar transferase family.</text>
</comment>
<evidence type="ECO:0000256" key="5">
    <source>
        <dbReference type="ARBA" id="ARBA00022989"/>
    </source>
</evidence>
<feature type="transmembrane region" description="Helical" evidence="7">
    <location>
        <begin position="86"/>
        <end position="108"/>
    </location>
</feature>
<keyword evidence="5 7" id="KW-1133">Transmembrane helix</keyword>
<dbReference type="InterPro" id="IPR017475">
    <property type="entry name" value="EPS_sugar_tfrase"/>
</dbReference>
<name>A0A5Q2MI76_9ACTN</name>
<sequence length="496" mass="52153">MTTSRDAWPCNQFGLLLWGGSVTAVELGAGSTGGRARTVSGRWAGLAPGLRRSGERWARARVQPYVSACLVGTAAAAVLTRAGGPVVWTAAAVVVLALAYDLVMSRSLGPVSIAAPLKRLGLVAGTALLAATSFAWLTPGQARAELAIVLLASVAFLAGAWLARAARGPRTVLLVGGRVGAAQLITQWASCPDVRVEGVCLPEFVGDGADQIIDVPVVGSIDDVVAAAAGLGVDAVVVAPGPLLTAYDVRRLSWSLEKTSVELSVAAEVDGILPRRIVPQVIGHRVMLSVRPGGRSGPALWGKGLLDRVAAALLLVLLSPVLALVAVLVRRDSPGPALFRQTRVGRDGALFEVLKFRTMVVDAESLLAGLLAENEAAGPLFKMAADPRATRIGRFLRRSSIDELPQLVNVLKGQMSLVGPRPSLPVETMAYDEWVHRRLSAKPGMTGAWQVGGRSNLSWSESVRLDIDYVDNATLRDDLLIAMRTARVVLTRDGAV</sequence>
<feature type="transmembrane region" description="Helical" evidence="7">
    <location>
        <begin position="120"/>
        <end position="138"/>
    </location>
</feature>
<dbReference type="PANTHER" id="PTHR30576:SF10">
    <property type="entry name" value="SLL5057 PROTEIN"/>
    <property type="match status" value="1"/>
</dbReference>
<dbReference type="Proteomes" id="UP000392064">
    <property type="component" value="Chromosome"/>
</dbReference>
<dbReference type="EMBL" id="CP045737">
    <property type="protein sequence ID" value="QGG42368.1"/>
    <property type="molecule type" value="Genomic_DNA"/>
</dbReference>
<keyword evidence="3 9" id="KW-0808">Transferase</keyword>
<evidence type="ECO:0000256" key="3">
    <source>
        <dbReference type="ARBA" id="ARBA00022679"/>
    </source>
</evidence>
<evidence type="ECO:0000259" key="8">
    <source>
        <dbReference type="Pfam" id="PF02397"/>
    </source>
</evidence>